<name>A0ABT5FE11_9GAMM</name>
<reference evidence="3 4" key="1">
    <citation type="submission" date="2023-01" db="EMBL/GenBank/DDBJ databases">
        <title>Psychrosphaera sp. nov., isolated from marine algae.</title>
        <authorList>
            <person name="Bayburt H."/>
            <person name="Choi B.J."/>
            <person name="Kim J.M."/>
            <person name="Choi D.G."/>
            <person name="Jeon C.O."/>
        </authorList>
    </citation>
    <scope>NUCLEOTIDE SEQUENCE [LARGE SCALE GENOMIC DNA]</scope>
    <source>
        <strain evidence="3 4">G1-22</strain>
    </source>
</reference>
<gene>
    <name evidence="3" type="ORF">PN838_10470</name>
</gene>
<organism evidence="3 4">
    <name type="scientific">Psychrosphaera algicola</name>
    <dbReference type="NCBI Taxonomy" id="3023714"/>
    <lineage>
        <taxon>Bacteria</taxon>
        <taxon>Pseudomonadati</taxon>
        <taxon>Pseudomonadota</taxon>
        <taxon>Gammaproteobacteria</taxon>
        <taxon>Alteromonadales</taxon>
        <taxon>Pseudoalteromonadaceae</taxon>
        <taxon>Psychrosphaera</taxon>
    </lineage>
</organism>
<accession>A0ABT5FE11</accession>
<evidence type="ECO:0000313" key="4">
    <source>
        <dbReference type="Proteomes" id="UP001528411"/>
    </source>
</evidence>
<comment type="caution">
    <text evidence="3">The sequence shown here is derived from an EMBL/GenBank/DDBJ whole genome shotgun (WGS) entry which is preliminary data.</text>
</comment>
<dbReference type="RefSeq" id="WP_215964009.1">
    <property type="nucleotide sequence ID" value="NZ_JAQOMS010000002.1"/>
</dbReference>
<proteinExistence type="predicted"/>
<keyword evidence="4" id="KW-1185">Reference proteome</keyword>
<evidence type="ECO:0000313" key="3">
    <source>
        <dbReference type="EMBL" id="MDC2889108.1"/>
    </source>
</evidence>
<keyword evidence="2" id="KW-0732">Signal</keyword>
<keyword evidence="1" id="KW-0175">Coiled coil</keyword>
<sequence length="192" mass="20884">MKHTVKLATALTLSALLAACGSTPADNMAELNKNIPEWVLNPVLEDGIASSVCVASSGHMSTDKAQATALARAELAQQINTRVRAMDKTYQERINVGDQAQVGQTFTSVSKQITNQSLTGSRVIKTAYANFDGKNQLCVLTAMGSSSTKELFDNILKASERNISVNQEQVLYQEFKAQKAQEELEAELEKMQ</sequence>
<feature type="coiled-coil region" evidence="1">
    <location>
        <begin position="165"/>
        <end position="192"/>
    </location>
</feature>
<dbReference type="EMBL" id="JAQOMS010000002">
    <property type="protein sequence ID" value="MDC2889108.1"/>
    <property type="molecule type" value="Genomic_DNA"/>
</dbReference>
<protein>
    <submittedName>
        <fullName evidence="3">LPP20 family lipoprotein</fullName>
    </submittedName>
</protein>
<evidence type="ECO:0000256" key="2">
    <source>
        <dbReference type="SAM" id="SignalP"/>
    </source>
</evidence>
<evidence type="ECO:0000256" key="1">
    <source>
        <dbReference type="SAM" id="Coils"/>
    </source>
</evidence>
<feature type="signal peptide" evidence="2">
    <location>
        <begin position="1"/>
        <end position="25"/>
    </location>
</feature>
<dbReference type="Proteomes" id="UP001528411">
    <property type="component" value="Unassembled WGS sequence"/>
</dbReference>
<keyword evidence="3" id="KW-0449">Lipoprotein</keyword>
<dbReference type="PROSITE" id="PS51257">
    <property type="entry name" value="PROKAR_LIPOPROTEIN"/>
    <property type="match status" value="1"/>
</dbReference>
<feature type="chain" id="PRO_5046468871" evidence="2">
    <location>
        <begin position="26"/>
        <end position="192"/>
    </location>
</feature>